<keyword evidence="3" id="KW-1185">Reference proteome</keyword>
<evidence type="ECO:0000256" key="1">
    <source>
        <dbReference type="SAM" id="SignalP"/>
    </source>
</evidence>
<dbReference type="EMBL" id="DS269316">
    <property type="protein sequence ID" value="EFP12177.1"/>
    <property type="molecule type" value="Genomic_DNA"/>
</dbReference>
<name>E3NP60_CAERE</name>
<organism evidence="3">
    <name type="scientific">Caenorhabditis remanei</name>
    <name type="common">Caenorhabditis vulgaris</name>
    <dbReference type="NCBI Taxonomy" id="31234"/>
    <lineage>
        <taxon>Eukaryota</taxon>
        <taxon>Metazoa</taxon>
        <taxon>Ecdysozoa</taxon>
        <taxon>Nematoda</taxon>
        <taxon>Chromadorea</taxon>
        <taxon>Rhabditida</taxon>
        <taxon>Rhabditina</taxon>
        <taxon>Rhabditomorpha</taxon>
        <taxon>Rhabditoidea</taxon>
        <taxon>Rhabditidae</taxon>
        <taxon>Peloderinae</taxon>
        <taxon>Caenorhabditis</taxon>
    </lineage>
</organism>
<evidence type="ECO:0000313" key="3">
    <source>
        <dbReference type="Proteomes" id="UP000008281"/>
    </source>
</evidence>
<protein>
    <recommendedName>
        <fullName evidence="4">Serpentine receptor class gamma</fullName>
    </recommendedName>
</protein>
<proteinExistence type="predicted"/>
<dbReference type="InParanoid" id="E3NP60"/>
<reference evidence="2" key="1">
    <citation type="submission" date="2007-07" db="EMBL/GenBank/DDBJ databases">
        <title>PCAP assembly of the Caenorhabditis remanei genome.</title>
        <authorList>
            <consortium name="The Caenorhabditis remanei Sequencing Consortium"/>
            <person name="Wilson R.K."/>
        </authorList>
    </citation>
    <scope>NUCLEOTIDE SEQUENCE [LARGE SCALE GENOMIC DNA]</scope>
    <source>
        <strain evidence="2">PB4641</strain>
    </source>
</reference>
<feature type="signal peptide" evidence="1">
    <location>
        <begin position="1"/>
        <end position="19"/>
    </location>
</feature>
<accession>E3NP60</accession>
<feature type="chain" id="PRO_5003178961" description="Serpentine receptor class gamma" evidence="1">
    <location>
        <begin position="20"/>
        <end position="67"/>
    </location>
</feature>
<sequence>MFFPCLNIALLSTLPLLLAFFLKNLKNLSDYSLEKFYNDATSLILLTSTVSKFSIFTQHAIADLNHN</sequence>
<keyword evidence="1" id="KW-0732">Signal</keyword>
<dbReference type="Proteomes" id="UP000008281">
    <property type="component" value="Unassembled WGS sequence"/>
</dbReference>
<dbReference type="AlphaFoldDB" id="E3NP60"/>
<dbReference type="HOGENOM" id="CLU_2814877_0_0_1"/>
<evidence type="ECO:0008006" key="4">
    <source>
        <dbReference type="Google" id="ProtNLM"/>
    </source>
</evidence>
<gene>
    <name evidence="2" type="ORF">CRE_20112</name>
</gene>
<evidence type="ECO:0000313" key="2">
    <source>
        <dbReference type="EMBL" id="EFP12177.1"/>
    </source>
</evidence>